<sequence length="270" mass="29300">MKMLINGINLNVKDTQKGETALIFQHFWGGSSRTWDDVVARLRDTFRCITLDARGAGGSDAPAKGYRTQDHADDVRGVIAALGLKRYVLVGHSMGGKAAQLLASERPLGLEGLVLVASSPLSPMNFPQEQREQMKSTYISREAVIWTLENVLTGTPVAAVQREQLIADALRMSPQAISGWTDTGMAEDLHHHAAQINVPVAIVAGELDRVDPIDVVKTHIIASYPSADVHFLAGFGHLLPVEAPEQVAAIVRDFVTKTAQRRQQTPPSSL</sequence>
<name>A0ABS6LJ90_9GAMM</name>
<evidence type="ECO:0000256" key="1">
    <source>
        <dbReference type="ARBA" id="ARBA00022801"/>
    </source>
</evidence>
<dbReference type="RefSeq" id="WP_217150401.1">
    <property type="nucleotide sequence ID" value="NZ_JAFMOY010000130.1"/>
</dbReference>
<feature type="domain" description="AB hydrolase-1" evidence="2">
    <location>
        <begin position="21"/>
        <end position="243"/>
    </location>
</feature>
<reference evidence="3 4" key="1">
    <citation type="submission" date="2021-03" db="EMBL/GenBank/DDBJ databases">
        <title>Five novel Rahnella species.</title>
        <authorList>
            <person name="Brady C."/>
            <person name="Asselin J."/>
            <person name="Beer S."/>
            <person name="Bruberg M.B."/>
            <person name="Crampton B."/>
            <person name="Venter S."/>
            <person name="Arnold D."/>
            <person name="Denman S."/>
        </authorList>
    </citation>
    <scope>NUCLEOTIDE SEQUENCE [LARGE SCALE GENOMIC DNA]</scope>
    <source>
        <strain evidence="3 4">FRB 231</strain>
    </source>
</reference>
<accession>A0ABS6LJ90</accession>
<organism evidence="3 4">
    <name type="scientific">Rahnella ecdela</name>
    <dbReference type="NCBI Taxonomy" id="2816250"/>
    <lineage>
        <taxon>Bacteria</taxon>
        <taxon>Pseudomonadati</taxon>
        <taxon>Pseudomonadota</taxon>
        <taxon>Gammaproteobacteria</taxon>
        <taxon>Enterobacterales</taxon>
        <taxon>Yersiniaceae</taxon>
        <taxon>Rahnella</taxon>
    </lineage>
</organism>
<evidence type="ECO:0000313" key="4">
    <source>
        <dbReference type="Proteomes" id="UP000739284"/>
    </source>
</evidence>
<comment type="caution">
    <text evidence="3">The sequence shown here is derived from an EMBL/GenBank/DDBJ whole genome shotgun (WGS) entry which is preliminary data.</text>
</comment>
<dbReference type="EMBL" id="JAFMOY010000130">
    <property type="protein sequence ID" value="MBU9847001.1"/>
    <property type="molecule type" value="Genomic_DNA"/>
</dbReference>
<keyword evidence="4" id="KW-1185">Reference proteome</keyword>
<gene>
    <name evidence="3" type="ORF">J1784_18550</name>
</gene>
<proteinExistence type="predicted"/>
<evidence type="ECO:0000259" key="2">
    <source>
        <dbReference type="Pfam" id="PF00561"/>
    </source>
</evidence>
<dbReference type="PANTHER" id="PTHR43798">
    <property type="entry name" value="MONOACYLGLYCEROL LIPASE"/>
    <property type="match status" value="1"/>
</dbReference>
<protein>
    <submittedName>
        <fullName evidence="3">Alpha/beta hydrolase</fullName>
    </submittedName>
</protein>
<dbReference type="InterPro" id="IPR000073">
    <property type="entry name" value="AB_hydrolase_1"/>
</dbReference>
<dbReference type="Pfam" id="PF00561">
    <property type="entry name" value="Abhydrolase_1"/>
    <property type="match status" value="1"/>
</dbReference>
<dbReference type="Proteomes" id="UP000739284">
    <property type="component" value="Unassembled WGS sequence"/>
</dbReference>
<dbReference type="GO" id="GO:0016787">
    <property type="term" value="F:hydrolase activity"/>
    <property type="evidence" value="ECO:0007669"/>
    <property type="project" value="UniProtKB-KW"/>
</dbReference>
<evidence type="ECO:0000313" key="3">
    <source>
        <dbReference type="EMBL" id="MBU9847001.1"/>
    </source>
</evidence>
<dbReference type="InterPro" id="IPR050266">
    <property type="entry name" value="AB_hydrolase_sf"/>
</dbReference>
<keyword evidence="1 3" id="KW-0378">Hydrolase</keyword>
<dbReference type="PANTHER" id="PTHR43798:SF31">
    <property type="entry name" value="AB HYDROLASE SUPERFAMILY PROTEIN YCLE"/>
    <property type="match status" value="1"/>
</dbReference>